<evidence type="ECO:0000313" key="5">
    <source>
        <dbReference type="Proteomes" id="UP000628560"/>
    </source>
</evidence>
<keyword evidence="4" id="KW-1185">Reference proteome</keyword>
<evidence type="ECO:0008006" key="6">
    <source>
        <dbReference type="Google" id="ProtNLM"/>
    </source>
</evidence>
<dbReference type="EMBL" id="JADIXP010000002">
    <property type="protein sequence ID" value="MBF4176969.1"/>
    <property type="molecule type" value="Genomic_DNA"/>
</dbReference>
<organism evidence="2 5">
    <name type="scientific">Lelliottia nimipressuralis</name>
    <dbReference type="NCBI Taxonomy" id="69220"/>
    <lineage>
        <taxon>Bacteria</taxon>
        <taxon>Pseudomonadati</taxon>
        <taxon>Pseudomonadota</taxon>
        <taxon>Gammaproteobacteria</taxon>
        <taxon>Enterobacterales</taxon>
        <taxon>Enterobacteriaceae</taxon>
        <taxon>Lelliottia</taxon>
    </lineage>
</organism>
<sequence length="115" mass="12990">MRAAKALGIVLLVLMSASCASNYDKTGATSLAQYSEKEIKQKITPEVTTRKDVLIAFGVPANTPDYNKVNHWVYTSKIVDRRIYLIIPVILDRKQYLSVDFSDQGIVTAYRYVEE</sequence>
<feature type="signal peptide" evidence="1">
    <location>
        <begin position="1"/>
        <end position="20"/>
    </location>
</feature>
<feature type="chain" id="PRO_5044725394" description="Outer membrane protein assembly factor BamE" evidence="1">
    <location>
        <begin position="21"/>
        <end position="115"/>
    </location>
</feature>
<dbReference type="Proteomes" id="UP000628560">
    <property type="component" value="Unassembled WGS sequence"/>
</dbReference>
<evidence type="ECO:0000313" key="4">
    <source>
        <dbReference type="Proteomes" id="UP000323910"/>
    </source>
</evidence>
<reference evidence="3 4" key="1">
    <citation type="submission" date="2019-08" db="EMBL/GenBank/DDBJ databases">
        <title>The draft genome of Lelliottia nimipressuralis strain CICC 24156.</title>
        <authorList>
            <person name="Wu W."/>
            <person name="Feng Y."/>
            <person name="Zong Z."/>
        </authorList>
    </citation>
    <scope>NUCLEOTIDE SEQUENCE [LARGE SCALE GENOMIC DNA]</scope>
    <source>
        <strain evidence="3 4">CICC 24156</strain>
    </source>
</reference>
<protein>
    <recommendedName>
        <fullName evidence="6">Outer membrane protein assembly factor BamE</fullName>
    </recommendedName>
</protein>
<comment type="caution">
    <text evidence="2">The sequence shown here is derived from an EMBL/GenBank/DDBJ whole genome shotgun (WGS) entry which is preliminary data.</text>
</comment>
<evidence type="ECO:0000313" key="2">
    <source>
        <dbReference type="EMBL" id="MBF4176969.1"/>
    </source>
</evidence>
<name>A0ABD4K5B0_9ENTR</name>
<evidence type="ECO:0000256" key="1">
    <source>
        <dbReference type="SAM" id="SignalP"/>
    </source>
</evidence>
<gene>
    <name evidence="3" type="ORF">FZO59_05685</name>
    <name evidence="2" type="ORF">ISP11_03755</name>
</gene>
<proteinExistence type="predicted"/>
<dbReference type="PROSITE" id="PS51257">
    <property type="entry name" value="PROKAR_LIPOPROTEIN"/>
    <property type="match status" value="1"/>
</dbReference>
<dbReference type="GeneID" id="97601786"/>
<dbReference type="EMBL" id="VTFR01000002">
    <property type="protein sequence ID" value="TYT35112.1"/>
    <property type="molecule type" value="Genomic_DNA"/>
</dbReference>
<reference evidence="2 5" key="2">
    <citation type="submission" date="2020-11" db="EMBL/GenBank/DDBJ databases">
        <title>Identification of Lelliottia nimipressuralis from Wound Infection by Whole Genome-Based Bacterial Identification.</title>
        <authorList>
            <person name="Navarathna D.H."/>
            <person name="Choi H."/>
            <person name="Jinadatha C."/>
            <person name="Chatterjee P."/>
            <person name="Hwang M."/>
        </authorList>
    </citation>
    <scope>NUCLEOTIDE SEQUENCE [LARGE SCALE GENOMIC DNA]</scope>
    <source>
        <strain evidence="2 5">DN2020</strain>
    </source>
</reference>
<dbReference type="RefSeq" id="WP_129035244.1">
    <property type="nucleotide sequence ID" value="NZ_CP167172.1"/>
</dbReference>
<dbReference type="Proteomes" id="UP000323910">
    <property type="component" value="Unassembled WGS sequence"/>
</dbReference>
<keyword evidence="1" id="KW-0732">Signal</keyword>
<evidence type="ECO:0000313" key="3">
    <source>
        <dbReference type="EMBL" id="TYT35112.1"/>
    </source>
</evidence>
<accession>A0ABD4K5B0</accession>
<dbReference type="AlphaFoldDB" id="A0ABD4K5B0"/>